<comment type="similarity">
    <text evidence="7">Belongs to the methyl-accepting chemotaxis (MCP) protein family.</text>
</comment>
<evidence type="ECO:0000256" key="4">
    <source>
        <dbReference type="ARBA" id="ARBA00022692"/>
    </source>
</evidence>
<feature type="coiled-coil region" evidence="9">
    <location>
        <begin position="259"/>
        <end position="289"/>
    </location>
</feature>
<dbReference type="PANTHER" id="PTHR43531:SF11">
    <property type="entry name" value="METHYL-ACCEPTING CHEMOTAXIS PROTEIN 3"/>
    <property type="match status" value="1"/>
</dbReference>
<feature type="region of interest" description="Disordered" evidence="10">
    <location>
        <begin position="600"/>
        <end position="635"/>
    </location>
</feature>
<dbReference type="Pfam" id="PF17200">
    <property type="entry name" value="sCache_2"/>
    <property type="match status" value="1"/>
</dbReference>
<dbReference type="SUPFAM" id="SSF158472">
    <property type="entry name" value="HAMP domain-like"/>
    <property type="match status" value="1"/>
</dbReference>
<evidence type="ECO:0000256" key="3">
    <source>
        <dbReference type="ARBA" id="ARBA00022500"/>
    </source>
</evidence>
<accession>A0ABX9DKL4</accession>
<evidence type="ECO:0008006" key="16">
    <source>
        <dbReference type="Google" id="ProtNLM"/>
    </source>
</evidence>
<comment type="subcellular location">
    <subcellularLocation>
        <location evidence="1">Cell membrane</location>
        <topology evidence="1">Multi-pass membrane protein</topology>
    </subcellularLocation>
</comment>
<dbReference type="RefSeq" id="WP_112314664.1">
    <property type="nucleotide sequence ID" value="NZ_MUAV01000002.1"/>
</dbReference>
<evidence type="ECO:0000256" key="2">
    <source>
        <dbReference type="ARBA" id="ARBA00022475"/>
    </source>
</evidence>
<evidence type="ECO:0000259" key="12">
    <source>
        <dbReference type="PROSITE" id="PS50111"/>
    </source>
</evidence>
<dbReference type="InterPro" id="IPR003660">
    <property type="entry name" value="HAMP_dom"/>
</dbReference>
<dbReference type="Gene3D" id="6.10.340.10">
    <property type="match status" value="1"/>
</dbReference>
<dbReference type="SMART" id="SM00283">
    <property type="entry name" value="MA"/>
    <property type="match status" value="1"/>
</dbReference>
<keyword evidence="5 11" id="KW-1133">Transmembrane helix</keyword>
<evidence type="ECO:0000256" key="11">
    <source>
        <dbReference type="SAM" id="Phobius"/>
    </source>
</evidence>
<dbReference type="PRINTS" id="PR00260">
    <property type="entry name" value="CHEMTRNSDUCR"/>
</dbReference>
<dbReference type="InterPro" id="IPR033480">
    <property type="entry name" value="sCache_2"/>
</dbReference>
<protein>
    <recommendedName>
        <fullName evidence="16">Methyl-accepting chemotaxis sensory transducer with Cache sensor</fullName>
    </recommendedName>
</protein>
<evidence type="ECO:0000259" key="13">
    <source>
        <dbReference type="PROSITE" id="PS50885"/>
    </source>
</evidence>
<dbReference type="SUPFAM" id="SSF58104">
    <property type="entry name" value="Methyl-accepting chemotaxis protein (MCP) signaling domain"/>
    <property type="match status" value="1"/>
</dbReference>
<evidence type="ECO:0000256" key="9">
    <source>
        <dbReference type="SAM" id="Coils"/>
    </source>
</evidence>
<evidence type="ECO:0000256" key="8">
    <source>
        <dbReference type="PROSITE-ProRule" id="PRU00284"/>
    </source>
</evidence>
<dbReference type="Pfam" id="PF00672">
    <property type="entry name" value="HAMP"/>
    <property type="match status" value="1"/>
</dbReference>
<keyword evidence="2" id="KW-1003">Cell membrane</keyword>
<dbReference type="PROSITE" id="PS50885">
    <property type="entry name" value="HAMP"/>
    <property type="match status" value="1"/>
</dbReference>
<dbReference type="CDD" id="cd11386">
    <property type="entry name" value="MCP_signal"/>
    <property type="match status" value="1"/>
</dbReference>
<proteinExistence type="inferred from homology"/>
<keyword evidence="9" id="KW-0175">Coiled coil</keyword>
<dbReference type="Gene3D" id="1.10.287.950">
    <property type="entry name" value="Methyl-accepting chemotaxis protein"/>
    <property type="match status" value="1"/>
</dbReference>
<evidence type="ECO:0000256" key="7">
    <source>
        <dbReference type="ARBA" id="ARBA00029447"/>
    </source>
</evidence>
<dbReference type="PANTHER" id="PTHR43531">
    <property type="entry name" value="PROTEIN ICFG"/>
    <property type="match status" value="1"/>
</dbReference>
<dbReference type="Proteomes" id="UP000248659">
    <property type="component" value="Unassembled WGS sequence"/>
</dbReference>
<keyword evidence="15" id="KW-1185">Reference proteome</keyword>
<dbReference type="InterPro" id="IPR004090">
    <property type="entry name" value="Chemotax_Me-accpt_rcpt"/>
</dbReference>
<gene>
    <name evidence="14" type="ORF">BYZ73_01720</name>
</gene>
<evidence type="ECO:0000313" key="15">
    <source>
        <dbReference type="Proteomes" id="UP000248659"/>
    </source>
</evidence>
<feature type="domain" description="HAMP" evidence="13">
    <location>
        <begin position="215"/>
        <end position="268"/>
    </location>
</feature>
<dbReference type="PROSITE" id="PS50111">
    <property type="entry name" value="CHEMOTAXIS_TRANSDUC_2"/>
    <property type="match status" value="1"/>
</dbReference>
<dbReference type="CDD" id="cd06225">
    <property type="entry name" value="HAMP"/>
    <property type="match status" value="1"/>
</dbReference>
<dbReference type="InterPro" id="IPR004089">
    <property type="entry name" value="MCPsignal_dom"/>
</dbReference>
<keyword evidence="6 11" id="KW-0472">Membrane</keyword>
<reference evidence="14 15" key="1">
    <citation type="submission" date="2017-01" db="EMBL/GenBank/DDBJ databases">
        <title>Genome sequence of Rhodovulum viride JA756.</title>
        <authorList>
            <person name="Lakshmi K.V."/>
            <person name="Tushar L.D."/>
            <person name="Sasikala C."/>
            <person name="Venkataramana C."/>
        </authorList>
    </citation>
    <scope>NUCLEOTIDE SEQUENCE [LARGE SCALE GENOMIC DNA]</scope>
    <source>
        <strain evidence="14 15">JA756</strain>
    </source>
</reference>
<feature type="compositionally biased region" description="Low complexity" evidence="10">
    <location>
        <begin position="612"/>
        <end position="624"/>
    </location>
</feature>
<evidence type="ECO:0000313" key="14">
    <source>
        <dbReference type="EMBL" id="RAP42925.1"/>
    </source>
</evidence>
<dbReference type="SMART" id="SM00304">
    <property type="entry name" value="HAMP"/>
    <property type="match status" value="2"/>
</dbReference>
<evidence type="ECO:0000256" key="6">
    <source>
        <dbReference type="ARBA" id="ARBA00023136"/>
    </source>
</evidence>
<dbReference type="Pfam" id="PF00015">
    <property type="entry name" value="MCPsignal"/>
    <property type="match status" value="1"/>
</dbReference>
<dbReference type="CDD" id="cd18774">
    <property type="entry name" value="PDC2_HK_sensor"/>
    <property type="match status" value="1"/>
</dbReference>
<organism evidence="14 15">
    <name type="scientific">Rhodovulum viride</name>
    <dbReference type="NCBI Taxonomy" id="1231134"/>
    <lineage>
        <taxon>Bacteria</taxon>
        <taxon>Pseudomonadati</taxon>
        <taxon>Pseudomonadota</taxon>
        <taxon>Alphaproteobacteria</taxon>
        <taxon>Rhodobacterales</taxon>
        <taxon>Paracoccaceae</taxon>
        <taxon>Rhodovulum</taxon>
    </lineage>
</organism>
<feature type="transmembrane region" description="Helical" evidence="11">
    <location>
        <begin position="12"/>
        <end position="34"/>
    </location>
</feature>
<dbReference type="Gene3D" id="3.30.450.20">
    <property type="entry name" value="PAS domain"/>
    <property type="match status" value="1"/>
</dbReference>
<feature type="transmembrane region" description="Helical" evidence="11">
    <location>
        <begin position="199"/>
        <end position="218"/>
    </location>
</feature>
<name>A0ABX9DKL4_9RHOB</name>
<keyword evidence="3" id="KW-0145">Chemotaxis</keyword>
<evidence type="ECO:0000256" key="5">
    <source>
        <dbReference type="ARBA" id="ARBA00022989"/>
    </source>
</evidence>
<comment type="caution">
    <text evidence="14">The sequence shown here is derived from an EMBL/GenBank/DDBJ whole genome shotgun (WGS) entry which is preliminary data.</text>
</comment>
<keyword evidence="4 11" id="KW-0812">Transmembrane</keyword>
<sequence>MLLLFSFGIAWRVYLVVALAVGGTAFMAWQAVSLMEKSTYSLRKVHLRDIVQSAVSQLAALQAKVDAGTLGSEEAKAEGVKILRTIRYDGSNYLFASDMQGNIVAHPRDDRMGTNQWNLTDPNGVRTYQELIAHARNPEGGVVYYSTERAAGDGDKKLYPKISYGTGFAPWGWMIATGSYIDDIEAMAADMRKTLMTTLLEGLGAMIVIGGAIAWSVIRPIDRLNARMKALSSGDLDSDIPYMRGRAETWQMARSMVVFRDALKQKAELERAENDARARREADAEAQKKVAAAVGTGLSELGQGDLTHTLDTPFPEHFETIRSDFNKTVMTLRKMLSGVVENANEIQVRAEEVASALEDLSHRTENQAATLEETAAALDEITSSVRNAAEGAVEVERVVRQTRDDAERSGLIVNKAVEAMSEIKASSEGISKITGAIDDIAFQTNLLALNAGVEAARAGEAGRGFAVVASEVRALAQNSSGAAKEIKQLIEKSSEHVEAGVDLVNRTGEALHDIVERVANVSKLISEIATGAREQSAGIGEINAGVSQLDQVTQQNAAMVEEATAASVTLRQEVESLRRQISRFRVDSGASVALIAEKAPRRPAKPGRSFPAAEAPAAKVANGAGRISEPGVVGA</sequence>
<dbReference type="EMBL" id="MUAV01000002">
    <property type="protein sequence ID" value="RAP42925.1"/>
    <property type="molecule type" value="Genomic_DNA"/>
</dbReference>
<dbReference type="InterPro" id="IPR051310">
    <property type="entry name" value="MCP_chemotaxis"/>
</dbReference>
<feature type="domain" description="Methyl-accepting transducer" evidence="12">
    <location>
        <begin position="342"/>
        <end position="571"/>
    </location>
</feature>
<evidence type="ECO:0000256" key="10">
    <source>
        <dbReference type="SAM" id="MobiDB-lite"/>
    </source>
</evidence>
<dbReference type="SMART" id="SM01049">
    <property type="entry name" value="Cache_2"/>
    <property type="match status" value="1"/>
</dbReference>
<keyword evidence="8" id="KW-0807">Transducer</keyword>
<evidence type="ECO:0000256" key="1">
    <source>
        <dbReference type="ARBA" id="ARBA00004651"/>
    </source>
</evidence>